<dbReference type="Pfam" id="PF02517">
    <property type="entry name" value="Rce1-like"/>
    <property type="match status" value="1"/>
</dbReference>
<sequence>MLSLALLIFGYSAALANGQLSLAATIPIILLILAASAVSAYRKWPWKYFGHALFIVLVLALGFHWFPGFHNPKVFGPEHITADATPFTMYLNLDKPLAGFWLVLLFPWIRPLHELRVSLISGISCMLIATGACMTLAVSLGLVAWAPKFPSVSWVWALNNLLLVSFAEEAFFRGYLQGGISRILKRCPYKNALAISVGAVLFGMAHAGGGWQWIVLASMAGVGYGVAYHFGGFQAAILAHFGLNATHFFLFTYPMLHPA</sequence>
<dbReference type="AlphaFoldDB" id="A0A840RLC7"/>
<feature type="domain" description="CAAX prenyl protease 2/Lysostaphin resistance protein A-like" evidence="2">
    <location>
        <begin position="152"/>
        <end position="245"/>
    </location>
</feature>
<evidence type="ECO:0000313" key="3">
    <source>
        <dbReference type="EMBL" id="MBB5198445.1"/>
    </source>
</evidence>
<protein>
    <recommendedName>
        <fullName evidence="2">CAAX prenyl protease 2/Lysostaphin resistance protein A-like domain-containing protein</fullName>
    </recommendedName>
</protein>
<name>A0A840RLC7_9BURK</name>
<keyword evidence="1" id="KW-1133">Transmembrane helix</keyword>
<comment type="caution">
    <text evidence="3">The sequence shown here is derived from an EMBL/GenBank/DDBJ whole genome shotgun (WGS) entry which is preliminary data.</text>
</comment>
<reference evidence="3 4" key="1">
    <citation type="submission" date="2020-08" db="EMBL/GenBank/DDBJ databases">
        <title>Genomic Encyclopedia of Type Strains, Phase IV (KMG-IV): sequencing the most valuable type-strain genomes for metagenomic binning, comparative biology and taxonomic classification.</title>
        <authorList>
            <person name="Goeker M."/>
        </authorList>
    </citation>
    <scope>NUCLEOTIDE SEQUENCE [LARGE SCALE GENOMIC DNA]</scope>
    <source>
        <strain evidence="3 4">DSM 23240</strain>
    </source>
</reference>
<dbReference type="GO" id="GO:0004175">
    <property type="term" value="F:endopeptidase activity"/>
    <property type="evidence" value="ECO:0007669"/>
    <property type="project" value="UniProtKB-ARBA"/>
</dbReference>
<feature type="transmembrane region" description="Helical" evidence="1">
    <location>
        <begin position="24"/>
        <end position="41"/>
    </location>
</feature>
<feature type="transmembrane region" description="Helical" evidence="1">
    <location>
        <begin position="152"/>
        <end position="172"/>
    </location>
</feature>
<keyword evidence="1" id="KW-0812">Transmembrane</keyword>
<feature type="transmembrane region" description="Helical" evidence="1">
    <location>
        <begin position="48"/>
        <end position="67"/>
    </location>
</feature>
<dbReference type="InterPro" id="IPR003675">
    <property type="entry name" value="Rce1/LyrA-like_dom"/>
</dbReference>
<feature type="transmembrane region" description="Helical" evidence="1">
    <location>
        <begin position="226"/>
        <end position="251"/>
    </location>
</feature>
<keyword evidence="1" id="KW-0472">Membrane</keyword>
<accession>A0A840RLC7</accession>
<feature type="transmembrane region" description="Helical" evidence="1">
    <location>
        <begin position="119"/>
        <end position="146"/>
    </location>
</feature>
<dbReference type="EMBL" id="JACHHQ010000001">
    <property type="protein sequence ID" value="MBB5198445.1"/>
    <property type="molecule type" value="Genomic_DNA"/>
</dbReference>
<feature type="transmembrane region" description="Helical" evidence="1">
    <location>
        <begin position="193"/>
        <end position="214"/>
    </location>
</feature>
<evidence type="ECO:0000259" key="2">
    <source>
        <dbReference type="Pfam" id="PF02517"/>
    </source>
</evidence>
<dbReference type="Proteomes" id="UP000571084">
    <property type="component" value="Unassembled WGS sequence"/>
</dbReference>
<keyword evidence="4" id="KW-1185">Reference proteome</keyword>
<feature type="transmembrane region" description="Helical" evidence="1">
    <location>
        <begin position="87"/>
        <end position="107"/>
    </location>
</feature>
<proteinExistence type="predicted"/>
<evidence type="ECO:0000256" key="1">
    <source>
        <dbReference type="SAM" id="Phobius"/>
    </source>
</evidence>
<dbReference type="GO" id="GO:0080120">
    <property type="term" value="P:CAAX-box protein maturation"/>
    <property type="evidence" value="ECO:0007669"/>
    <property type="project" value="UniProtKB-ARBA"/>
</dbReference>
<gene>
    <name evidence="3" type="ORF">HNR39_000255</name>
</gene>
<organism evidence="3 4">
    <name type="scientific">Glaciimonas immobilis</name>
    <dbReference type="NCBI Taxonomy" id="728004"/>
    <lineage>
        <taxon>Bacteria</taxon>
        <taxon>Pseudomonadati</taxon>
        <taxon>Pseudomonadota</taxon>
        <taxon>Betaproteobacteria</taxon>
        <taxon>Burkholderiales</taxon>
        <taxon>Oxalobacteraceae</taxon>
        <taxon>Glaciimonas</taxon>
    </lineage>
</organism>
<evidence type="ECO:0000313" key="4">
    <source>
        <dbReference type="Proteomes" id="UP000571084"/>
    </source>
</evidence>